<keyword evidence="2" id="KW-0808">Transferase</keyword>
<dbReference type="Pfam" id="PF02574">
    <property type="entry name" value="S-methyl_trans"/>
    <property type="match status" value="1"/>
</dbReference>
<dbReference type="Proteomes" id="UP001597181">
    <property type="component" value="Unassembled WGS sequence"/>
</dbReference>
<dbReference type="InterPro" id="IPR003726">
    <property type="entry name" value="HCY_dom"/>
</dbReference>
<proteinExistence type="predicted"/>
<evidence type="ECO:0000313" key="4">
    <source>
        <dbReference type="EMBL" id="MFD1202998.1"/>
    </source>
</evidence>
<reference evidence="5" key="1">
    <citation type="journal article" date="2019" name="Int. J. Syst. Evol. Microbiol.">
        <title>The Global Catalogue of Microorganisms (GCM) 10K type strain sequencing project: providing services to taxonomists for standard genome sequencing and annotation.</title>
        <authorList>
            <consortium name="The Broad Institute Genomics Platform"/>
            <consortium name="The Broad Institute Genome Sequencing Center for Infectious Disease"/>
            <person name="Wu L."/>
            <person name="Ma J."/>
        </authorList>
    </citation>
    <scope>NUCLEOTIDE SEQUENCE [LARGE SCALE GENOMIC DNA]</scope>
    <source>
        <strain evidence="5">CCUG 50213</strain>
    </source>
</reference>
<evidence type="ECO:0000256" key="2">
    <source>
        <dbReference type="ARBA" id="ARBA00022679"/>
    </source>
</evidence>
<organism evidence="4 5">
    <name type="scientific">Leucobacter albus</name>
    <dbReference type="NCBI Taxonomy" id="272210"/>
    <lineage>
        <taxon>Bacteria</taxon>
        <taxon>Bacillati</taxon>
        <taxon>Actinomycetota</taxon>
        <taxon>Actinomycetes</taxon>
        <taxon>Micrococcales</taxon>
        <taxon>Microbacteriaceae</taxon>
        <taxon>Leucobacter</taxon>
    </lineage>
</organism>
<comment type="caution">
    <text evidence="4">The sequence shown here is derived from an EMBL/GenBank/DDBJ whole genome shotgun (WGS) entry which is preliminary data.</text>
</comment>
<accession>A0ABW3TU64</accession>
<protein>
    <submittedName>
        <fullName evidence="4">Homocysteine S-methyltransferase family protein</fullName>
    </submittedName>
</protein>
<dbReference type="EMBL" id="JBHTLY010000007">
    <property type="protein sequence ID" value="MFD1202998.1"/>
    <property type="molecule type" value="Genomic_DNA"/>
</dbReference>
<dbReference type="InterPro" id="IPR036589">
    <property type="entry name" value="HCY_dom_sf"/>
</dbReference>
<dbReference type="RefSeq" id="WP_343960770.1">
    <property type="nucleotide sequence ID" value="NZ_BAAAKZ010000009.1"/>
</dbReference>
<dbReference type="Gene3D" id="3.20.20.330">
    <property type="entry name" value="Homocysteine-binding-like domain"/>
    <property type="match status" value="1"/>
</dbReference>
<evidence type="ECO:0000259" key="3">
    <source>
        <dbReference type="Pfam" id="PF02574"/>
    </source>
</evidence>
<feature type="domain" description="Hcy-binding" evidence="3">
    <location>
        <begin position="6"/>
        <end position="107"/>
    </location>
</feature>
<keyword evidence="5" id="KW-1185">Reference proteome</keyword>
<evidence type="ECO:0000256" key="1">
    <source>
        <dbReference type="ARBA" id="ARBA00022603"/>
    </source>
</evidence>
<sequence length="112" mass="11216">MNGAVGPRWDEFVAAVDRATSCSALGYGVNCGHPDEVAAGLDTAAPETSRLLGCRLNAARQGEAGAGDPPKSFASACVRVAKLAPSATAWGGCCGTDTPHISALLEAWGDAA</sequence>
<keyword evidence="1" id="KW-0489">Methyltransferase</keyword>
<evidence type="ECO:0000313" key="5">
    <source>
        <dbReference type="Proteomes" id="UP001597181"/>
    </source>
</evidence>
<gene>
    <name evidence="4" type="ORF">ACFQ3U_13945</name>
</gene>
<dbReference type="SUPFAM" id="SSF82282">
    <property type="entry name" value="Homocysteine S-methyltransferase"/>
    <property type="match status" value="1"/>
</dbReference>
<name>A0ABW3TU64_9MICO</name>